<dbReference type="KEGG" id="bsd:BLASA_0871"/>
<dbReference type="AlphaFoldDB" id="H6RTG5"/>
<protein>
    <submittedName>
        <fullName evidence="1">Uncharacterized protein</fullName>
    </submittedName>
</protein>
<gene>
    <name evidence="1" type="ordered locus">BLASA_0871</name>
</gene>
<evidence type="ECO:0000313" key="2">
    <source>
        <dbReference type="Proteomes" id="UP000007517"/>
    </source>
</evidence>
<reference evidence="2" key="2">
    <citation type="submission" date="2012-02" db="EMBL/GenBank/DDBJ databases">
        <title>Complete genome sequence of Blastococcus saxobsidens strain DD2.</title>
        <authorList>
            <person name="Genoscope."/>
        </authorList>
    </citation>
    <scope>NUCLEOTIDE SEQUENCE [LARGE SCALE GENOMIC DNA]</scope>
    <source>
        <strain evidence="2">DD2</strain>
    </source>
</reference>
<dbReference type="EMBL" id="FO117623">
    <property type="protein sequence ID" value="CCG01823.1"/>
    <property type="molecule type" value="Genomic_DNA"/>
</dbReference>
<organism evidence="1 2">
    <name type="scientific">Blastococcus saxobsidens (strain DD2)</name>
    <dbReference type="NCBI Taxonomy" id="1146883"/>
    <lineage>
        <taxon>Bacteria</taxon>
        <taxon>Bacillati</taxon>
        <taxon>Actinomycetota</taxon>
        <taxon>Actinomycetes</taxon>
        <taxon>Geodermatophilales</taxon>
        <taxon>Geodermatophilaceae</taxon>
        <taxon>Blastococcus</taxon>
    </lineage>
</organism>
<dbReference type="Proteomes" id="UP000007517">
    <property type="component" value="Chromosome"/>
</dbReference>
<keyword evidence="2" id="KW-1185">Reference proteome</keyword>
<dbReference type="HOGENOM" id="CLU_3402356_0_0_11"/>
<proteinExistence type="predicted"/>
<sequence>MLERRVDRVLAAFADAGLVVAPGGELRPPA</sequence>
<name>H6RTG5_BLASD</name>
<evidence type="ECO:0000313" key="1">
    <source>
        <dbReference type="EMBL" id="CCG01823.1"/>
    </source>
</evidence>
<reference evidence="1 2" key="1">
    <citation type="journal article" date="2012" name="J. Bacteriol.">
        <title>Genome Sequence of Blastococcus saxobsidens DD2, a Stone-Inhabiting Bacterium.</title>
        <authorList>
            <person name="Chouaia B."/>
            <person name="Crotti E."/>
            <person name="Brusetti L."/>
            <person name="Daffonchio D."/>
            <person name="Essoussi I."/>
            <person name="Nouioui I."/>
            <person name="Sbissi I."/>
            <person name="Ghodhbane-Gtari F."/>
            <person name="Gtari M."/>
            <person name="Vacherie B."/>
            <person name="Barbe V."/>
            <person name="Medigue C."/>
            <person name="Gury J."/>
            <person name="Pujic P."/>
            <person name="Normand P."/>
        </authorList>
    </citation>
    <scope>NUCLEOTIDE SEQUENCE [LARGE SCALE GENOMIC DNA]</scope>
    <source>
        <strain evidence="1 2">DD2</strain>
    </source>
</reference>
<accession>H6RTG5</accession>